<name>A0A4Y7JFP1_PAPSO</name>
<organism evidence="2 3">
    <name type="scientific">Papaver somniferum</name>
    <name type="common">Opium poppy</name>
    <dbReference type="NCBI Taxonomy" id="3469"/>
    <lineage>
        <taxon>Eukaryota</taxon>
        <taxon>Viridiplantae</taxon>
        <taxon>Streptophyta</taxon>
        <taxon>Embryophyta</taxon>
        <taxon>Tracheophyta</taxon>
        <taxon>Spermatophyta</taxon>
        <taxon>Magnoliopsida</taxon>
        <taxon>Ranunculales</taxon>
        <taxon>Papaveraceae</taxon>
        <taxon>Papaveroideae</taxon>
        <taxon>Papaver</taxon>
    </lineage>
</organism>
<dbReference type="AlphaFoldDB" id="A0A4Y7JFP1"/>
<evidence type="ECO:0000256" key="1">
    <source>
        <dbReference type="SAM" id="MobiDB-lite"/>
    </source>
</evidence>
<proteinExistence type="predicted"/>
<accession>A0A4Y7JFP1</accession>
<evidence type="ECO:0000313" key="3">
    <source>
        <dbReference type="Proteomes" id="UP000316621"/>
    </source>
</evidence>
<feature type="region of interest" description="Disordered" evidence="1">
    <location>
        <begin position="1"/>
        <end position="27"/>
    </location>
</feature>
<gene>
    <name evidence="2" type="ORF">C5167_005771</name>
</gene>
<protein>
    <submittedName>
        <fullName evidence="2">Uncharacterized protein</fullName>
    </submittedName>
</protein>
<dbReference type="Proteomes" id="UP000316621">
    <property type="component" value="Chromosome 4"/>
</dbReference>
<sequence length="114" mass="12941">MPADDVDRDLDAIAPSERKCRQNHQKTTVRLPLHRALPRSIQGSTVFVSLKSNLQNHFSNLSAEKNQLRKITMFREDNEICFLDSKSTGRIVSRRKEYSLAATKIDPSDADVLS</sequence>
<dbReference type="EMBL" id="CM010718">
    <property type="protein sequence ID" value="RZC58465.1"/>
    <property type="molecule type" value="Genomic_DNA"/>
</dbReference>
<reference evidence="2 3" key="1">
    <citation type="journal article" date="2018" name="Science">
        <title>The opium poppy genome and morphinan production.</title>
        <authorList>
            <person name="Guo L."/>
            <person name="Winzer T."/>
            <person name="Yang X."/>
            <person name="Li Y."/>
            <person name="Ning Z."/>
            <person name="He Z."/>
            <person name="Teodor R."/>
            <person name="Lu Y."/>
            <person name="Bowser T.A."/>
            <person name="Graham I.A."/>
            <person name="Ye K."/>
        </authorList>
    </citation>
    <scope>NUCLEOTIDE SEQUENCE [LARGE SCALE GENOMIC DNA]</scope>
    <source>
        <strain evidence="3">cv. HN1</strain>
        <tissue evidence="2">Leaves</tissue>
    </source>
</reference>
<keyword evidence="3" id="KW-1185">Reference proteome</keyword>
<evidence type="ECO:0000313" key="2">
    <source>
        <dbReference type="EMBL" id="RZC58465.1"/>
    </source>
</evidence>
<dbReference type="Gramene" id="RZC58465">
    <property type="protein sequence ID" value="RZC58465"/>
    <property type="gene ID" value="C5167_005771"/>
</dbReference>